<dbReference type="PANTHER" id="PTHR24421:SF10">
    <property type="entry name" value="NITRATE_NITRITE SENSOR PROTEIN NARQ"/>
    <property type="match status" value="1"/>
</dbReference>
<dbReference type="Pfam" id="PF07730">
    <property type="entry name" value="HisKA_3"/>
    <property type="match status" value="1"/>
</dbReference>
<dbReference type="InterPro" id="IPR011712">
    <property type="entry name" value="Sig_transdc_His_kin_sub3_dim/P"/>
</dbReference>
<dbReference type="CDD" id="cd16917">
    <property type="entry name" value="HATPase_UhpB-NarQ-NarX-like"/>
    <property type="match status" value="1"/>
</dbReference>
<dbReference type="RefSeq" id="WP_207339597.1">
    <property type="nucleotide sequence ID" value="NZ_CP074405.1"/>
</dbReference>
<dbReference type="EC" id="2.7.13.3" evidence="2"/>
<feature type="transmembrane region" description="Helical" evidence="9">
    <location>
        <begin position="82"/>
        <end position="105"/>
    </location>
</feature>
<evidence type="ECO:0000256" key="6">
    <source>
        <dbReference type="ARBA" id="ARBA00022777"/>
    </source>
</evidence>
<dbReference type="PANTHER" id="PTHR24421">
    <property type="entry name" value="NITRATE/NITRITE SENSOR PROTEIN NARX-RELATED"/>
    <property type="match status" value="1"/>
</dbReference>
<feature type="transmembrane region" description="Helical" evidence="9">
    <location>
        <begin position="152"/>
        <end position="169"/>
    </location>
</feature>
<dbReference type="Gene3D" id="1.20.5.1930">
    <property type="match status" value="1"/>
</dbReference>
<comment type="catalytic activity">
    <reaction evidence="1">
        <text>ATP + protein L-histidine = ADP + protein N-phospho-L-histidine.</text>
        <dbReference type="EC" id="2.7.13.3"/>
    </reaction>
</comment>
<keyword evidence="6" id="KW-0418">Kinase</keyword>
<dbReference type="InterPro" id="IPR036890">
    <property type="entry name" value="HATPase_C_sf"/>
</dbReference>
<keyword evidence="4" id="KW-0808">Transferase</keyword>
<evidence type="ECO:0000313" key="11">
    <source>
        <dbReference type="EMBL" id="QVI62029.1"/>
    </source>
</evidence>
<evidence type="ECO:0000256" key="1">
    <source>
        <dbReference type="ARBA" id="ARBA00000085"/>
    </source>
</evidence>
<evidence type="ECO:0000256" key="9">
    <source>
        <dbReference type="SAM" id="Phobius"/>
    </source>
</evidence>
<evidence type="ECO:0000313" key="12">
    <source>
        <dbReference type="Proteomes" id="UP000677804"/>
    </source>
</evidence>
<evidence type="ECO:0000256" key="7">
    <source>
        <dbReference type="ARBA" id="ARBA00022840"/>
    </source>
</evidence>
<name>A0ABX8D3M5_9CELL</name>
<feature type="transmembrane region" description="Helical" evidence="9">
    <location>
        <begin position="22"/>
        <end position="41"/>
    </location>
</feature>
<protein>
    <recommendedName>
        <fullName evidence="2">histidine kinase</fullName>
        <ecNumber evidence="2">2.7.13.3</ecNumber>
    </recommendedName>
</protein>
<evidence type="ECO:0000256" key="4">
    <source>
        <dbReference type="ARBA" id="ARBA00022679"/>
    </source>
</evidence>
<evidence type="ECO:0000259" key="10">
    <source>
        <dbReference type="Pfam" id="PF07730"/>
    </source>
</evidence>
<evidence type="ECO:0000256" key="2">
    <source>
        <dbReference type="ARBA" id="ARBA00012438"/>
    </source>
</evidence>
<sequence>MVTPRRLAALTRWLRTPPRGPAADRAYSLTILLAGLALLALDVKMLGTDQPVVAAPGGATPWQVAILLLGTSVLLAKRRRPVLVLVAVTLLVVADVLLGGSLGMYLVLFDALFTVARAAGRRARAVVLGVLVSLVLAVLVTTVALGASPRDVVQLTLVAGSLLLPPWWWGSDVRRSELLAAEQSRRADAERARADLARAHADDVARIAALDRDRAVQDERARMARDLHDVVAGHLSAVAIHAEAALAGPPDEPRDRAALAAARAGSLAALAEMRSMILVLRAGADADAATAPAGLSRVADLDVDVVGDVPADLPTAVDHAAFRILQEAATNARKHGTGPAAVRFAADGDDLEMVVENALRTDALPVDPALTSSTGLQTMRERATALGGTLTAAPTGTVWRVHVRLPLRPGDER</sequence>
<accession>A0ABX8D3M5</accession>
<evidence type="ECO:0000256" key="5">
    <source>
        <dbReference type="ARBA" id="ARBA00022741"/>
    </source>
</evidence>
<organism evidence="11 12">
    <name type="scientific">Cellulomonas wangleii</name>
    <dbReference type="NCBI Taxonomy" id="2816956"/>
    <lineage>
        <taxon>Bacteria</taxon>
        <taxon>Bacillati</taxon>
        <taxon>Actinomycetota</taxon>
        <taxon>Actinomycetes</taxon>
        <taxon>Micrococcales</taxon>
        <taxon>Cellulomonadaceae</taxon>
        <taxon>Cellulomonas</taxon>
    </lineage>
</organism>
<dbReference type="SUPFAM" id="SSF55874">
    <property type="entry name" value="ATPase domain of HSP90 chaperone/DNA topoisomerase II/histidine kinase"/>
    <property type="match status" value="1"/>
</dbReference>
<feature type="domain" description="Signal transduction histidine kinase subgroup 3 dimerisation and phosphoacceptor" evidence="10">
    <location>
        <begin position="219"/>
        <end position="283"/>
    </location>
</feature>
<proteinExistence type="predicted"/>
<evidence type="ECO:0000256" key="8">
    <source>
        <dbReference type="ARBA" id="ARBA00023012"/>
    </source>
</evidence>
<dbReference type="Proteomes" id="UP000677804">
    <property type="component" value="Chromosome"/>
</dbReference>
<reference evidence="11 12" key="1">
    <citation type="submission" date="2021-05" db="EMBL/GenBank/DDBJ databases">
        <title>Novel species in genus Cellulomonas.</title>
        <authorList>
            <person name="Zhang G."/>
        </authorList>
    </citation>
    <scope>NUCLEOTIDE SEQUENCE [LARGE SCALE GENOMIC DNA]</scope>
    <source>
        <strain evidence="12">zg-ZUI222</strain>
    </source>
</reference>
<dbReference type="InterPro" id="IPR050482">
    <property type="entry name" value="Sensor_HK_TwoCompSys"/>
</dbReference>
<feature type="transmembrane region" description="Helical" evidence="9">
    <location>
        <begin position="125"/>
        <end position="145"/>
    </location>
</feature>
<keyword evidence="9" id="KW-1133">Transmembrane helix</keyword>
<keyword evidence="5" id="KW-0547">Nucleotide-binding</keyword>
<keyword evidence="8" id="KW-0902">Two-component regulatory system</keyword>
<keyword evidence="3" id="KW-0597">Phosphoprotein</keyword>
<dbReference type="EMBL" id="CP074405">
    <property type="protein sequence ID" value="QVI62029.1"/>
    <property type="molecule type" value="Genomic_DNA"/>
</dbReference>
<evidence type="ECO:0000256" key="3">
    <source>
        <dbReference type="ARBA" id="ARBA00022553"/>
    </source>
</evidence>
<keyword evidence="12" id="KW-1185">Reference proteome</keyword>
<keyword evidence="9" id="KW-0812">Transmembrane</keyword>
<feature type="transmembrane region" description="Helical" evidence="9">
    <location>
        <begin position="53"/>
        <end position="75"/>
    </location>
</feature>
<dbReference type="Gene3D" id="3.30.565.10">
    <property type="entry name" value="Histidine kinase-like ATPase, C-terminal domain"/>
    <property type="match status" value="1"/>
</dbReference>
<keyword evidence="7" id="KW-0067">ATP-binding</keyword>
<keyword evidence="9" id="KW-0472">Membrane</keyword>
<gene>
    <name evidence="11" type="ORF">KG103_16685</name>
</gene>